<keyword evidence="2" id="KW-1133">Transmembrane helix</keyword>
<evidence type="ECO:0000256" key="1">
    <source>
        <dbReference type="SAM" id="MobiDB-lite"/>
    </source>
</evidence>
<feature type="transmembrane region" description="Helical" evidence="2">
    <location>
        <begin position="325"/>
        <end position="342"/>
    </location>
</feature>
<evidence type="ECO:0000313" key="3">
    <source>
        <dbReference type="EMBL" id="PON25220.1"/>
    </source>
</evidence>
<proteinExistence type="predicted"/>
<organism evidence="3 4">
    <name type="scientific">Trichoderma gamsii</name>
    <dbReference type="NCBI Taxonomy" id="398673"/>
    <lineage>
        <taxon>Eukaryota</taxon>
        <taxon>Fungi</taxon>
        <taxon>Dikarya</taxon>
        <taxon>Ascomycota</taxon>
        <taxon>Pezizomycotina</taxon>
        <taxon>Sordariomycetes</taxon>
        <taxon>Hypocreomycetidae</taxon>
        <taxon>Hypocreales</taxon>
        <taxon>Hypocreaceae</taxon>
        <taxon>Trichoderma</taxon>
    </lineage>
</organism>
<feature type="transmembrane region" description="Helical" evidence="2">
    <location>
        <begin position="198"/>
        <end position="220"/>
    </location>
</feature>
<feature type="region of interest" description="Disordered" evidence="1">
    <location>
        <begin position="429"/>
        <end position="477"/>
    </location>
</feature>
<accession>A0A2P4ZLP9</accession>
<feature type="transmembrane region" description="Helical" evidence="2">
    <location>
        <begin position="299"/>
        <end position="319"/>
    </location>
</feature>
<keyword evidence="4" id="KW-1185">Reference proteome</keyword>
<feature type="transmembrane region" description="Helical" evidence="2">
    <location>
        <begin position="172"/>
        <end position="192"/>
    </location>
</feature>
<reference evidence="3 4" key="1">
    <citation type="journal article" date="2016" name="Genome Announc.">
        <title>Draft Whole-Genome Sequence of Trichoderma gamsii T6085, a Promising Biocontrol Agent of Fusarium Head Blight on Wheat.</title>
        <authorList>
            <person name="Baroncelli R."/>
            <person name="Zapparata A."/>
            <person name="Piaggeschi G."/>
            <person name="Sarrocco S."/>
            <person name="Vannacci G."/>
        </authorList>
    </citation>
    <scope>NUCLEOTIDE SEQUENCE [LARGE SCALE GENOMIC DNA]</scope>
    <source>
        <strain evidence="3 4">T6085</strain>
    </source>
</reference>
<feature type="transmembrane region" description="Helical" evidence="2">
    <location>
        <begin position="54"/>
        <end position="71"/>
    </location>
</feature>
<sequence length="489" mass="54019">MPRSYQKSSEEFADQWIRPNDIFSVLLILGGDVIQLACAAMAGGTSIPPNPVTFSFGWVAYAVSALLSAIGENRLITCQPEVPLLVINLDSGYRRSNRSWLLGRLVKTYEYWMPDEVRDKVNPSAQKRRGDTEQNHDPTPPVLTSAGHLSALCIAVYEWREDLEAAAPRRDLAWWSGYFVSLIQLVVAVIPLSLFGDWAILLATVAGTILSYSSASLPQWREEKWKARKSNKAKPVALTEGNGALHVIIINGIENMPDNSLETKLNGDIVNKPIDGVKDMLDLEDLAAGRASVMPSTRYLTLALSILWLVLLVTCTGIQSHTWYLLAVGGIGILHNIIVAAVPRQPEAMGIPIRLKETKSSGKEIYAEFKVMWSLMELESKHKGWGKALRDEFFPGQLREDEKTWWDCDAERGKDTRKTILDKLRADYKSGKKGGSEQQGTGGGKDRGRREDEGKERKSGEARGLAQASQVHPSCLNEIPLVATGQAAL</sequence>
<feature type="transmembrane region" description="Helical" evidence="2">
    <location>
        <begin position="21"/>
        <end position="42"/>
    </location>
</feature>
<evidence type="ECO:0000256" key="2">
    <source>
        <dbReference type="SAM" id="Phobius"/>
    </source>
</evidence>
<keyword evidence="2" id="KW-0812">Transmembrane</keyword>
<dbReference type="Proteomes" id="UP000054821">
    <property type="component" value="Unassembled WGS sequence"/>
</dbReference>
<dbReference type="STRING" id="398673.A0A2P4ZLP9"/>
<protein>
    <submittedName>
        <fullName evidence="3">Uncharacterized protein</fullName>
    </submittedName>
</protein>
<dbReference type="EMBL" id="JPDN02000019">
    <property type="protein sequence ID" value="PON25220.1"/>
    <property type="molecule type" value="Genomic_DNA"/>
</dbReference>
<feature type="compositionally biased region" description="Basic and acidic residues" evidence="1">
    <location>
        <begin position="444"/>
        <end position="461"/>
    </location>
</feature>
<evidence type="ECO:0000313" key="4">
    <source>
        <dbReference type="Proteomes" id="UP000054821"/>
    </source>
</evidence>
<dbReference type="GeneID" id="29983083"/>
<comment type="caution">
    <text evidence="3">The sequence shown here is derived from an EMBL/GenBank/DDBJ whole genome shotgun (WGS) entry which is preliminary data.</text>
</comment>
<keyword evidence="2" id="KW-0472">Membrane</keyword>
<dbReference type="AlphaFoldDB" id="A0A2P4ZLP9"/>
<feature type="region of interest" description="Disordered" evidence="1">
    <location>
        <begin position="122"/>
        <end position="141"/>
    </location>
</feature>
<gene>
    <name evidence="3" type="ORF">TGAM01_v205906</name>
</gene>
<name>A0A2P4ZLP9_9HYPO</name>
<dbReference type="RefSeq" id="XP_018663766.1">
    <property type="nucleotide sequence ID" value="XM_018803000.1"/>
</dbReference>